<evidence type="ECO:0000256" key="1">
    <source>
        <dbReference type="ARBA" id="ARBA00022475"/>
    </source>
</evidence>
<dbReference type="Pfam" id="PF00535">
    <property type="entry name" value="Glycos_transf_2"/>
    <property type="match status" value="1"/>
</dbReference>
<dbReference type="GO" id="GO:0099621">
    <property type="term" value="F:undecaprenyl-phosphate 4-deoxy-4-formamido-L-arabinose transferase activity"/>
    <property type="evidence" value="ECO:0007669"/>
    <property type="project" value="TreeGrafter"/>
</dbReference>
<dbReference type="GO" id="GO:0009103">
    <property type="term" value="P:lipopolysaccharide biosynthetic process"/>
    <property type="evidence" value="ECO:0007669"/>
    <property type="project" value="UniProtKB-KW"/>
</dbReference>
<dbReference type="InterPro" id="IPR029044">
    <property type="entry name" value="Nucleotide-diphossugar_trans"/>
</dbReference>
<evidence type="ECO:0000256" key="2">
    <source>
        <dbReference type="ARBA" id="ARBA00022676"/>
    </source>
</evidence>
<dbReference type="InterPro" id="IPR001173">
    <property type="entry name" value="Glyco_trans_2-like"/>
</dbReference>
<dbReference type="SUPFAM" id="SSF53448">
    <property type="entry name" value="Nucleotide-diphospho-sugar transferases"/>
    <property type="match status" value="1"/>
</dbReference>
<name>A0A7W9T208_9BACT</name>
<evidence type="ECO:0000256" key="5">
    <source>
        <dbReference type="ARBA" id="ARBA00022985"/>
    </source>
</evidence>
<dbReference type="Proteomes" id="UP000532746">
    <property type="component" value="Unassembled WGS sequence"/>
</dbReference>
<proteinExistence type="predicted"/>
<dbReference type="GO" id="GO:0005886">
    <property type="term" value="C:plasma membrane"/>
    <property type="evidence" value="ECO:0007669"/>
    <property type="project" value="TreeGrafter"/>
</dbReference>
<evidence type="ECO:0000313" key="10">
    <source>
        <dbReference type="Proteomes" id="UP000532746"/>
    </source>
</evidence>
<keyword evidence="7" id="KW-0472">Membrane</keyword>
<keyword evidence="4" id="KW-0812">Transmembrane</keyword>
<evidence type="ECO:0000256" key="6">
    <source>
        <dbReference type="ARBA" id="ARBA00022989"/>
    </source>
</evidence>
<accession>A0A7W9T208</accession>
<keyword evidence="6" id="KW-1133">Transmembrane helix</keyword>
<keyword evidence="10" id="KW-1185">Reference proteome</keyword>
<organism evidence="9 10">
    <name type="scientific">Hymenobacter luteus</name>
    <dbReference type="NCBI Taxonomy" id="1411122"/>
    <lineage>
        <taxon>Bacteria</taxon>
        <taxon>Pseudomonadati</taxon>
        <taxon>Bacteroidota</taxon>
        <taxon>Cytophagia</taxon>
        <taxon>Cytophagales</taxon>
        <taxon>Hymenobacteraceae</taxon>
        <taxon>Hymenobacter</taxon>
    </lineage>
</organism>
<dbReference type="PANTHER" id="PTHR48090:SF3">
    <property type="entry name" value="UNDECAPRENYL-PHOSPHATE 4-DEOXY-4-FORMAMIDO-L-ARABINOSE TRANSFERASE"/>
    <property type="match status" value="1"/>
</dbReference>
<sequence length="265" mass="29987">MPENASYLAQQSLTVLVPVYNEEESLGQFVVEMDKFLAVTPVETTVLFVNDGSTDGSLAILREVCGRDAHYEFISLSQNRGLSTAIKAGIDHARTTLIGYIDSDIQTTPLDFLEFLTFFPEYDMVNGIRAKRQDTLVKKLSSKIANGVRRTLINDGIQDTGCPLKIIKTDYARRLPLFHGMHRFLGALVQLQGGRVKQLPVRHFPRFAGTAKYNLWNRAWKPLVDTFGFRWIRSRWKNYEIGEHHRQSAPEASEASVGNLRNASR</sequence>
<dbReference type="AlphaFoldDB" id="A0A7W9T208"/>
<keyword evidence="3 9" id="KW-0808">Transferase</keyword>
<evidence type="ECO:0000256" key="3">
    <source>
        <dbReference type="ARBA" id="ARBA00022679"/>
    </source>
</evidence>
<keyword evidence="1" id="KW-1003">Cell membrane</keyword>
<evidence type="ECO:0000256" key="7">
    <source>
        <dbReference type="ARBA" id="ARBA00023136"/>
    </source>
</evidence>
<reference evidence="9 10" key="1">
    <citation type="submission" date="2020-08" db="EMBL/GenBank/DDBJ databases">
        <title>Genomic Encyclopedia of Type Strains, Phase IV (KMG-IV): sequencing the most valuable type-strain genomes for metagenomic binning, comparative biology and taxonomic classification.</title>
        <authorList>
            <person name="Goeker M."/>
        </authorList>
    </citation>
    <scope>NUCLEOTIDE SEQUENCE [LARGE SCALE GENOMIC DNA]</scope>
    <source>
        <strain evidence="9 10">DSM 26718</strain>
    </source>
</reference>
<gene>
    <name evidence="9" type="ORF">HNQ93_002438</name>
</gene>
<dbReference type="EMBL" id="JACHGG010000003">
    <property type="protein sequence ID" value="MBB6059578.1"/>
    <property type="molecule type" value="Genomic_DNA"/>
</dbReference>
<evidence type="ECO:0000259" key="8">
    <source>
        <dbReference type="Pfam" id="PF00535"/>
    </source>
</evidence>
<keyword evidence="5" id="KW-0448">Lipopolysaccharide biosynthesis</keyword>
<dbReference type="PANTHER" id="PTHR48090">
    <property type="entry name" value="UNDECAPRENYL-PHOSPHATE 4-DEOXY-4-FORMAMIDO-L-ARABINOSE TRANSFERASE-RELATED"/>
    <property type="match status" value="1"/>
</dbReference>
<keyword evidence="2" id="KW-0328">Glycosyltransferase</keyword>
<evidence type="ECO:0000256" key="4">
    <source>
        <dbReference type="ARBA" id="ARBA00022692"/>
    </source>
</evidence>
<dbReference type="InterPro" id="IPR050256">
    <property type="entry name" value="Glycosyltransferase_2"/>
</dbReference>
<evidence type="ECO:0000313" key="9">
    <source>
        <dbReference type="EMBL" id="MBB6059578.1"/>
    </source>
</evidence>
<feature type="domain" description="Glycosyltransferase 2-like" evidence="8">
    <location>
        <begin position="14"/>
        <end position="142"/>
    </location>
</feature>
<comment type="caution">
    <text evidence="9">The sequence shown here is derived from an EMBL/GenBank/DDBJ whole genome shotgun (WGS) entry which is preliminary data.</text>
</comment>
<dbReference type="RefSeq" id="WP_183403957.1">
    <property type="nucleotide sequence ID" value="NZ_JACHGG010000003.1"/>
</dbReference>
<dbReference type="Gene3D" id="3.90.550.10">
    <property type="entry name" value="Spore Coat Polysaccharide Biosynthesis Protein SpsA, Chain A"/>
    <property type="match status" value="1"/>
</dbReference>
<protein>
    <submittedName>
        <fullName evidence="9">Glycosyltransferase involved in cell wall biosynthesis</fullName>
    </submittedName>
</protein>